<name>A0ABU7AZ61_9TELE</name>
<accession>A0ABU7AZ61</accession>
<comment type="caution">
    <text evidence="1">The sequence shown here is derived from an EMBL/GenBank/DDBJ whole genome shotgun (WGS) entry which is preliminary data.</text>
</comment>
<dbReference type="EMBL" id="JAHUTI010031614">
    <property type="protein sequence ID" value="MED6242743.1"/>
    <property type="molecule type" value="Genomic_DNA"/>
</dbReference>
<evidence type="ECO:0000313" key="2">
    <source>
        <dbReference type="Proteomes" id="UP001345963"/>
    </source>
</evidence>
<protein>
    <submittedName>
        <fullName evidence="1">Uncharacterized protein</fullName>
    </submittedName>
</protein>
<feature type="non-terminal residue" evidence="1">
    <location>
        <position position="1"/>
    </location>
</feature>
<evidence type="ECO:0000313" key="1">
    <source>
        <dbReference type="EMBL" id="MED6242743.1"/>
    </source>
</evidence>
<reference evidence="1 2" key="1">
    <citation type="submission" date="2021-07" db="EMBL/GenBank/DDBJ databases">
        <authorList>
            <person name="Palmer J.M."/>
        </authorList>
    </citation>
    <scope>NUCLEOTIDE SEQUENCE [LARGE SCALE GENOMIC DNA]</scope>
    <source>
        <strain evidence="1 2">AT_MEX2019</strain>
        <tissue evidence="1">Muscle</tissue>
    </source>
</reference>
<keyword evidence="2" id="KW-1185">Reference proteome</keyword>
<dbReference type="Proteomes" id="UP001345963">
    <property type="component" value="Unassembled WGS sequence"/>
</dbReference>
<gene>
    <name evidence="1" type="ORF">ATANTOWER_009157</name>
</gene>
<organism evidence="1 2">
    <name type="scientific">Ataeniobius toweri</name>
    <dbReference type="NCBI Taxonomy" id="208326"/>
    <lineage>
        <taxon>Eukaryota</taxon>
        <taxon>Metazoa</taxon>
        <taxon>Chordata</taxon>
        <taxon>Craniata</taxon>
        <taxon>Vertebrata</taxon>
        <taxon>Euteleostomi</taxon>
        <taxon>Actinopterygii</taxon>
        <taxon>Neopterygii</taxon>
        <taxon>Teleostei</taxon>
        <taxon>Neoteleostei</taxon>
        <taxon>Acanthomorphata</taxon>
        <taxon>Ovalentaria</taxon>
        <taxon>Atherinomorphae</taxon>
        <taxon>Cyprinodontiformes</taxon>
        <taxon>Goodeidae</taxon>
        <taxon>Ataeniobius</taxon>
    </lineage>
</organism>
<proteinExistence type="predicted"/>
<sequence length="87" mass="9287">VLPYASLALLRRTSGIPRTVNFTEHLTWMAVRTGQCTAPVANPVHPPTKDYLQASASTVLQISSQSGHALSLEPIPGYMVAGPRSCV</sequence>